<evidence type="ECO:0000256" key="1">
    <source>
        <dbReference type="ARBA" id="ARBA00004651"/>
    </source>
</evidence>
<dbReference type="GO" id="GO:0022857">
    <property type="term" value="F:transmembrane transporter activity"/>
    <property type="evidence" value="ECO:0007669"/>
    <property type="project" value="InterPro"/>
</dbReference>
<keyword evidence="8" id="KW-1185">Reference proteome</keyword>
<protein>
    <submittedName>
        <fullName evidence="7">MFS transporter</fullName>
    </submittedName>
</protein>
<dbReference type="GO" id="GO:0005886">
    <property type="term" value="C:plasma membrane"/>
    <property type="evidence" value="ECO:0007669"/>
    <property type="project" value="UniProtKB-SubCell"/>
</dbReference>
<evidence type="ECO:0000256" key="4">
    <source>
        <dbReference type="ARBA" id="ARBA00022692"/>
    </source>
</evidence>
<name>A0A3N4VIU6_9PAST</name>
<dbReference type="EMBL" id="RKQP01000004">
    <property type="protein sequence ID" value="RPE82748.1"/>
    <property type="molecule type" value="Genomic_DNA"/>
</dbReference>
<evidence type="ECO:0000256" key="6">
    <source>
        <dbReference type="ARBA" id="ARBA00023136"/>
    </source>
</evidence>
<dbReference type="Pfam" id="PF07690">
    <property type="entry name" value="MFS_1"/>
    <property type="match status" value="1"/>
</dbReference>
<sequence>MSLQTLLLWRRFISTLAFFAMQSVFFIFLQQKGLSNEQIAFSLSLLFFCSQALAIFAGVLGDRFGLAKIMLLGCLFDVIAYIFFLSAEHYAVLLLATMCFGLGSCLFSTNARACLLALADESYESKTRLQGKFLKVTSLSSMAAPLLAIPFIKFEEIKWLIWLCFGLESILFLAMAKPFFQMENVNNLVKFRWSQIREIITKEFIFVHLMLFIPLSVALSFFVIFPYLFDNKLNAPEQVPVALFINGLMTVLLQSPFSKKINLTRTQLIWVSPLLAVGIIVPWFITLAYASLWSAYLYLVIFTLVEVYAITAMANLLVKFDNGKNRGFIFGSSRLLQAILTMIVMNLIPHLFLI</sequence>
<comment type="subcellular location">
    <subcellularLocation>
        <location evidence="1">Cell membrane</location>
        <topology evidence="1">Multi-pass membrane protein</topology>
    </subcellularLocation>
</comment>
<dbReference type="Gene3D" id="1.20.1250.20">
    <property type="entry name" value="MFS general substrate transporter like domains"/>
    <property type="match status" value="1"/>
</dbReference>
<dbReference type="RefSeq" id="WP_124211565.1">
    <property type="nucleotide sequence ID" value="NZ_CP016615.1"/>
</dbReference>
<dbReference type="InterPro" id="IPR036259">
    <property type="entry name" value="MFS_trans_sf"/>
</dbReference>
<proteinExistence type="predicted"/>
<accession>A0A3N4VIU6</accession>
<keyword evidence="5" id="KW-1133">Transmembrane helix</keyword>
<keyword evidence="4" id="KW-0812">Transmembrane</keyword>
<dbReference type="InterPro" id="IPR011701">
    <property type="entry name" value="MFS"/>
</dbReference>
<evidence type="ECO:0000256" key="2">
    <source>
        <dbReference type="ARBA" id="ARBA00022448"/>
    </source>
</evidence>
<dbReference type="Proteomes" id="UP000281691">
    <property type="component" value="Unassembled WGS sequence"/>
</dbReference>
<evidence type="ECO:0000256" key="3">
    <source>
        <dbReference type="ARBA" id="ARBA00022475"/>
    </source>
</evidence>
<evidence type="ECO:0000313" key="7">
    <source>
        <dbReference type="EMBL" id="RPE82748.1"/>
    </source>
</evidence>
<reference evidence="7 8" key="1">
    <citation type="submission" date="2018-11" db="EMBL/GenBank/DDBJ databases">
        <title>Genomic Encyclopedia of Type Strains, Phase IV (KMG-IV): sequencing the most valuable type-strain genomes for metagenomic binning, comparative biology and taxonomic classification.</title>
        <authorList>
            <person name="Goeker M."/>
        </authorList>
    </citation>
    <scope>NUCLEOTIDE SEQUENCE [LARGE SCALE GENOMIC DNA]</scope>
    <source>
        <strain evidence="7 8">DSM 27238</strain>
    </source>
</reference>
<comment type="caution">
    <text evidence="7">The sequence shown here is derived from an EMBL/GenBank/DDBJ whole genome shotgun (WGS) entry which is preliminary data.</text>
</comment>
<evidence type="ECO:0000256" key="5">
    <source>
        <dbReference type="ARBA" id="ARBA00022989"/>
    </source>
</evidence>
<dbReference type="OrthoDB" id="5668893at2"/>
<dbReference type="PANTHER" id="PTHR23517">
    <property type="entry name" value="RESISTANCE PROTEIN MDTM, PUTATIVE-RELATED-RELATED"/>
    <property type="match status" value="1"/>
</dbReference>
<keyword evidence="3" id="KW-1003">Cell membrane</keyword>
<gene>
    <name evidence="7" type="ORF">EDC46_1419</name>
</gene>
<keyword evidence="6" id="KW-0472">Membrane</keyword>
<dbReference type="SUPFAM" id="SSF103473">
    <property type="entry name" value="MFS general substrate transporter"/>
    <property type="match status" value="1"/>
</dbReference>
<evidence type="ECO:0000313" key="8">
    <source>
        <dbReference type="Proteomes" id="UP000281691"/>
    </source>
</evidence>
<dbReference type="PANTHER" id="PTHR23517:SF3">
    <property type="entry name" value="INTEGRAL MEMBRANE TRANSPORT PROTEIN"/>
    <property type="match status" value="1"/>
</dbReference>
<organism evidence="7 8">
    <name type="scientific">Vespertiliibacter pulmonis</name>
    <dbReference type="NCBI Taxonomy" id="1443036"/>
    <lineage>
        <taxon>Bacteria</taxon>
        <taxon>Pseudomonadati</taxon>
        <taxon>Pseudomonadota</taxon>
        <taxon>Gammaproteobacteria</taxon>
        <taxon>Pasteurellales</taxon>
        <taxon>Pasteurellaceae</taxon>
        <taxon>Vespertiliibacter</taxon>
    </lineage>
</organism>
<keyword evidence="2" id="KW-0813">Transport</keyword>
<dbReference type="InterPro" id="IPR050171">
    <property type="entry name" value="MFS_Transporters"/>
</dbReference>
<dbReference type="AlphaFoldDB" id="A0A3N4VIU6"/>